<evidence type="ECO:0000313" key="2">
    <source>
        <dbReference type="EMBL" id="KZT76604.1"/>
    </source>
</evidence>
<evidence type="ECO:0000313" key="3">
    <source>
        <dbReference type="Proteomes" id="UP000250235"/>
    </source>
</evidence>
<protein>
    <submittedName>
        <fullName evidence="2">Uncharacterized protein</fullName>
    </submittedName>
</protein>
<proteinExistence type="predicted"/>
<evidence type="ECO:0000256" key="1">
    <source>
        <dbReference type="SAM" id="MobiDB-lite"/>
    </source>
</evidence>
<sequence>MSLRSSSSSSAAYEKGNEMKRLSKRSPTLPLSLSSELSTDGNLNEEYYYEQNDVVPTNPNDDIEPLTVETRYCTLYCSATADLATTAEYNYSATAADVTTAERQHLAIIALTTDR</sequence>
<dbReference type="AlphaFoldDB" id="A0A2Z6ZTN4"/>
<dbReference type="Proteomes" id="UP000250235">
    <property type="component" value="Unassembled WGS sequence"/>
</dbReference>
<feature type="compositionally biased region" description="Low complexity" evidence="1">
    <location>
        <begin position="25"/>
        <end position="38"/>
    </location>
</feature>
<gene>
    <name evidence="2" type="ORF">F511_46371</name>
</gene>
<keyword evidence="3" id="KW-1185">Reference proteome</keyword>
<feature type="compositionally biased region" description="Low complexity" evidence="1">
    <location>
        <begin position="1"/>
        <end position="10"/>
    </location>
</feature>
<dbReference type="EMBL" id="KV107069">
    <property type="protein sequence ID" value="KZT76604.1"/>
    <property type="molecule type" value="Genomic_DNA"/>
</dbReference>
<feature type="region of interest" description="Disordered" evidence="1">
    <location>
        <begin position="1"/>
        <end position="38"/>
    </location>
</feature>
<accession>A0A2Z6ZTN4</accession>
<organism evidence="2 3">
    <name type="scientific">Dorcoceras hygrometricum</name>
    <dbReference type="NCBI Taxonomy" id="472368"/>
    <lineage>
        <taxon>Eukaryota</taxon>
        <taxon>Viridiplantae</taxon>
        <taxon>Streptophyta</taxon>
        <taxon>Embryophyta</taxon>
        <taxon>Tracheophyta</taxon>
        <taxon>Spermatophyta</taxon>
        <taxon>Magnoliopsida</taxon>
        <taxon>eudicotyledons</taxon>
        <taxon>Gunneridae</taxon>
        <taxon>Pentapetalae</taxon>
        <taxon>asterids</taxon>
        <taxon>lamiids</taxon>
        <taxon>Lamiales</taxon>
        <taxon>Gesneriaceae</taxon>
        <taxon>Didymocarpoideae</taxon>
        <taxon>Trichosporeae</taxon>
        <taxon>Loxocarpinae</taxon>
        <taxon>Dorcoceras</taxon>
    </lineage>
</organism>
<reference evidence="2 3" key="1">
    <citation type="journal article" date="2015" name="Proc. Natl. Acad. Sci. U.S.A.">
        <title>The resurrection genome of Boea hygrometrica: A blueprint for survival of dehydration.</title>
        <authorList>
            <person name="Xiao L."/>
            <person name="Yang G."/>
            <person name="Zhang L."/>
            <person name="Yang X."/>
            <person name="Zhao S."/>
            <person name="Ji Z."/>
            <person name="Zhou Q."/>
            <person name="Hu M."/>
            <person name="Wang Y."/>
            <person name="Chen M."/>
            <person name="Xu Y."/>
            <person name="Jin H."/>
            <person name="Xiao X."/>
            <person name="Hu G."/>
            <person name="Bao F."/>
            <person name="Hu Y."/>
            <person name="Wan P."/>
            <person name="Li L."/>
            <person name="Deng X."/>
            <person name="Kuang T."/>
            <person name="Xiang C."/>
            <person name="Zhu J.K."/>
            <person name="Oliver M.J."/>
            <person name="He Y."/>
        </authorList>
    </citation>
    <scope>NUCLEOTIDE SEQUENCE [LARGE SCALE GENOMIC DNA]</scope>
    <source>
        <strain evidence="3">cv. XS01</strain>
    </source>
</reference>
<name>A0A2Z6ZTN4_9LAMI</name>